<evidence type="ECO:0000256" key="2">
    <source>
        <dbReference type="ARBA" id="ARBA00004924"/>
    </source>
</evidence>
<dbReference type="PRINTS" id="PR00411">
    <property type="entry name" value="PNDRDTASEI"/>
</dbReference>
<dbReference type="RefSeq" id="WP_072782435.1">
    <property type="nucleotide sequence ID" value="NZ_FRCX01000002.1"/>
</dbReference>
<keyword evidence="7" id="KW-0560">Oxidoreductase</keyword>
<protein>
    <submittedName>
        <fullName evidence="8">Lysine N6-hydroxylase/L-ornithine N5-oxygenase</fullName>
    </submittedName>
</protein>
<dbReference type="InterPro" id="IPR036188">
    <property type="entry name" value="FAD/NAD-bd_sf"/>
</dbReference>
<dbReference type="PANTHER" id="PTHR42802:SF1">
    <property type="entry name" value="L-ORNITHINE N(5)-MONOOXYGENASE"/>
    <property type="match status" value="1"/>
</dbReference>
<dbReference type="Proteomes" id="UP000184339">
    <property type="component" value="Unassembled WGS sequence"/>
</dbReference>
<dbReference type="OrthoDB" id="7527071at2"/>
<keyword evidence="6" id="KW-0521">NADP</keyword>
<evidence type="ECO:0000256" key="5">
    <source>
        <dbReference type="ARBA" id="ARBA00022827"/>
    </source>
</evidence>
<evidence type="ECO:0000313" key="9">
    <source>
        <dbReference type="Proteomes" id="UP000184339"/>
    </source>
</evidence>
<evidence type="ECO:0000256" key="1">
    <source>
        <dbReference type="ARBA" id="ARBA00001974"/>
    </source>
</evidence>
<gene>
    <name evidence="8" type="ORF">SAMN05192549_102470</name>
</gene>
<evidence type="ECO:0000256" key="6">
    <source>
        <dbReference type="ARBA" id="ARBA00022857"/>
    </source>
</evidence>
<proteinExistence type="inferred from homology"/>
<accession>A0A1M7LIQ3</accession>
<sequence length="411" mass="46142">MHIHNLIGIGFGPSNLALAIALQEQGHSPDALYLEKQAHFAWHPGMLLDGTHMQISFLKDLATLRNPASRYTFLNYLHQQQRLPDFINLKTFYPSRYEFNDYLAWAARQFAAQTRYGEEVTAVLPVQQDGRVTHLTVVSRDSHGEQHERLARNIVVSIGGAASIPECFAPFRDDARVFHSSAYLASMNKLKDARRVAVIGAGQSAAEIFMDLHGKGCHVDLVTRARAMKPADDSPFINEIFNADYTDYVFKQPPSERAALIEEHLNTNYAVADTDLIEQIFRVFYQQKVLGHQHHQFLRRHEVVTVNAEASGIQLQLKDQDSGTTFASRYDAVILATGYRRQQHQKLLSALSPWLDNMAVDRNYQLIADERFAPRVFLQGSCEASHGLSDTLLSITAIRSQEIGAALQAAA</sequence>
<dbReference type="GO" id="GO:0006879">
    <property type="term" value="P:intracellular iron ion homeostasis"/>
    <property type="evidence" value="ECO:0007669"/>
    <property type="project" value="TreeGrafter"/>
</dbReference>
<dbReference type="EMBL" id="FRCX01000002">
    <property type="protein sequence ID" value="SHM77512.1"/>
    <property type="molecule type" value="Genomic_DNA"/>
</dbReference>
<name>A0A1M7LIQ3_9BURK</name>
<keyword evidence="9" id="KW-1185">Reference proteome</keyword>
<comment type="pathway">
    <text evidence="2">Siderophore biosynthesis.</text>
</comment>
<dbReference type="PANTHER" id="PTHR42802">
    <property type="entry name" value="MONOOXYGENASE"/>
    <property type="match status" value="1"/>
</dbReference>
<evidence type="ECO:0000256" key="4">
    <source>
        <dbReference type="ARBA" id="ARBA00022630"/>
    </source>
</evidence>
<comment type="similarity">
    <text evidence="3">Belongs to the lysine N(6)-hydroxylase/L-ornithine N(5)-oxygenase family.</text>
</comment>
<evidence type="ECO:0000256" key="3">
    <source>
        <dbReference type="ARBA" id="ARBA00007588"/>
    </source>
</evidence>
<reference evidence="9" key="1">
    <citation type="submission" date="2016-11" db="EMBL/GenBank/DDBJ databases">
        <authorList>
            <person name="Varghese N."/>
            <person name="Submissions S."/>
        </authorList>
    </citation>
    <scope>NUCLEOTIDE SEQUENCE [LARGE SCALE GENOMIC DNA]</scope>
    <source>
        <strain evidence="9">Sac-22</strain>
    </source>
</reference>
<organism evidence="8 9">
    <name type="scientific">Duganella sacchari</name>
    <dbReference type="NCBI Taxonomy" id="551987"/>
    <lineage>
        <taxon>Bacteria</taxon>
        <taxon>Pseudomonadati</taxon>
        <taxon>Pseudomonadota</taxon>
        <taxon>Betaproteobacteria</taxon>
        <taxon>Burkholderiales</taxon>
        <taxon>Oxalobacteraceae</taxon>
        <taxon>Telluria group</taxon>
        <taxon>Duganella</taxon>
    </lineage>
</organism>
<keyword evidence="5" id="KW-0274">FAD</keyword>
<dbReference type="Gene3D" id="3.50.50.60">
    <property type="entry name" value="FAD/NAD(P)-binding domain"/>
    <property type="match status" value="1"/>
</dbReference>
<keyword evidence="4" id="KW-0285">Flavoprotein</keyword>
<dbReference type="STRING" id="551987.SAMN05192549_102470"/>
<evidence type="ECO:0000256" key="7">
    <source>
        <dbReference type="ARBA" id="ARBA00023002"/>
    </source>
</evidence>
<comment type="cofactor">
    <cofactor evidence="1">
        <name>FAD</name>
        <dbReference type="ChEBI" id="CHEBI:57692"/>
    </cofactor>
</comment>
<dbReference type="AlphaFoldDB" id="A0A1M7LIQ3"/>
<dbReference type="GO" id="GO:0016491">
    <property type="term" value="F:oxidoreductase activity"/>
    <property type="evidence" value="ECO:0007669"/>
    <property type="project" value="UniProtKB-KW"/>
</dbReference>
<dbReference type="Pfam" id="PF13434">
    <property type="entry name" value="Lys_Orn_oxgnase"/>
    <property type="match status" value="1"/>
</dbReference>
<dbReference type="SUPFAM" id="SSF51905">
    <property type="entry name" value="FAD/NAD(P)-binding domain"/>
    <property type="match status" value="2"/>
</dbReference>
<evidence type="ECO:0000313" key="8">
    <source>
        <dbReference type="EMBL" id="SHM77512.1"/>
    </source>
</evidence>
<dbReference type="InterPro" id="IPR025700">
    <property type="entry name" value="Lys/Orn_oxygenase"/>
</dbReference>